<accession>A0A151UFL2</accession>
<dbReference type="Proteomes" id="UP000075243">
    <property type="component" value="Unassembled WGS sequence"/>
</dbReference>
<protein>
    <submittedName>
        <fullName evidence="2">Retrovirus-related Pol polyprotein from transposon 17.6</fullName>
    </submittedName>
</protein>
<keyword evidence="3" id="KW-1185">Reference proteome</keyword>
<dbReference type="SUPFAM" id="SSF56672">
    <property type="entry name" value="DNA/RNA polymerases"/>
    <property type="match status" value="1"/>
</dbReference>
<dbReference type="InterPro" id="IPR043502">
    <property type="entry name" value="DNA/RNA_pol_sf"/>
</dbReference>
<gene>
    <name evidence="2" type="ORF">KK1_048678</name>
</gene>
<evidence type="ECO:0000259" key="1">
    <source>
        <dbReference type="Pfam" id="PF00078"/>
    </source>
</evidence>
<organism evidence="2 3">
    <name type="scientific">Cajanus cajan</name>
    <name type="common">Pigeon pea</name>
    <name type="synonym">Cajanus indicus</name>
    <dbReference type="NCBI Taxonomy" id="3821"/>
    <lineage>
        <taxon>Eukaryota</taxon>
        <taxon>Viridiplantae</taxon>
        <taxon>Streptophyta</taxon>
        <taxon>Embryophyta</taxon>
        <taxon>Tracheophyta</taxon>
        <taxon>Spermatophyta</taxon>
        <taxon>Magnoliopsida</taxon>
        <taxon>eudicotyledons</taxon>
        <taxon>Gunneridae</taxon>
        <taxon>Pentapetalae</taxon>
        <taxon>rosids</taxon>
        <taxon>fabids</taxon>
        <taxon>Fabales</taxon>
        <taxon>Fabaceae</taxon>
        <taxon>Papilionoideae</taxon>
        <taxon>50 kb inversion clade</taxon>
        <taxon>NPAAA clade</taxon>
        <taxon>indigoferoid/millettioid clade</taxon>
        <taxon>Phaseoleae</taxon>
        <taxon>Cajanus</taxon>
    </lineage>
</organism>
<dbReference type="PANTHER" id="PTHR24559">
    <property type="entry name" value="TRANSPOSON TY3-I GAG-POL POLYPROTEIN"/>
    <property type="match status" value="1"/>
</dbReference>
<feature type="domain" description="Reverse transcriptase" evidence="1">
    <location>
        <begin position="1"/>
        <end position="72"/>
    </location>
</feature>
<comment type="caution">
    <text evidence="2">The sequence shown here is derived from an EMBL/GenBank/DDBJ whole genome shotgun (WGS) entry which is preliminary data.</text>
</comment>
<dbReference type="Pfam" id="PF00078">
    <property type="entry name" value="RVT_1"/>
    <property type="match status" value="1"/>
</dbReference>
<dbReference type="AlphaFoldDB" id="A0A151UFL2"/>
<dbReference type="InterPro" id="IPR000477">
    <property type="entry name" value="RT_dom"/>
</dbReference>
<evidence type="ECO:0000313" key="2">
    <source>
        <dbReference type="EMBL" id="KYP78028.1"/>
    </source>
</evidence>
<dbReference type="InterPro" id="IPR043128">
    <property type="entry name" value="Rev_trsase/Diguanyl_cyclase"/>
</dbReference>
<dbReference type="EMBL" id="AGCT01039845">
    <property type="protein sequence ID" value="KYP78028.1"/>
    <property type="molecule type" value="Genomic_DNA"/>
</dbReference>
<dbReference type="Gene3D" id="3.30.70.270">
    <property type="match status" value="1"/>
</dbReference>
<dbReference type="CDD" id="cd01647">
    <property type="entry name" value="RT_LTR"/>
    <property type="match status" value="1"/>
</dbReference>
<dbReference type="PANTHER" id="PTHR24559:SF444">
    <property type="entry name" value="REVERSE TRANSCRIPTASE DOMAIN-CONTAINING PROTEIN"/>
    <property type="match status" value="1"/>
</dbReference>
<dbReference type="Gramene" id="C.cajan_45891.t">
    <property type="protein sequence ID" value="C.cajan_45891.t.cds1"/>
    <property type="gene ID" value="C.cajan_45891"/>
</dbReference>
<dbReference type="InterPro" id="IPR053134">
    <property type="entry name" value="RNA-dir_DNA_polymerase"/>
</dbReference>
<reference evidence="2" key="1">
    <citation type="journal article" date="2012" name="Nat. Biotechnol.">
        <title>Draft genome sequence of pigeonpea (Cajanus cajan), an orphan legume crop of resource-poor farmers.</title>
        <authorList>
            <person name="Varshney R.K."/>
            <person name="Chen W."/>
            <person name="Li Y."/>
            <person name="Bharti A.K."/>
            <person name="Saxena R.K."/>
            <person name="Schlueter J.A."/>
            <person name="Donoghue M.T."/>
            <person name="Azam S."/>
            <person name="Fan G."/>
            <person name="Whaley A.M."/>
            <person name="Farmer A.D."/>
            <person name="Sheridan J."/>
            <person name="Iwata A."/>
            <person name="Tuteja R."/>
            <person name="Penmetsa R.V."/>
            <person name="Wu W."/>
            <person name="Upadhyaya H.D."/>
            <person name="Yang S.P."/>
            <person name="Shah T."/>
            <person name="Saxena K.B."/>
            <person name="Michael T."/>
            <person name="McCombie W.R."/>
            <person name="Yang B."/>
            <person name="Zhang G."/>
            <person name="Yang H."/>
            <person name="Wang J."/>
            <person name="Spillane C."/>
            <person name="Cook D.R."/>
            <person name="May G.D."/>
            <person name="Xu X."/>
            <person name="Jackson S.A."/>
        </authorList>
    </citation>
    <scope>NUCLEOTIDE SEQUENCE [LARGE SCALE GENOMIC DNA]</scope>
</reference>
<proteinExistence type="predicted"/>
<evidence type="ECO:0000313" key="3">
    <source>
        <dbReference type="Proteomes" id="UP000075243"/>
    </source>
</evidence>
<sequence length="84" mass="9748">MPFGLCNAPGTFQRCMLSTFSDFLENCIEVFMDDFAIYGSSFDTCLDSLDRVLNRCIETNLVLNFEKCHFMVVRGNSFKAYHFY</sequence>
<name>A0A151UFL2_CAJCA</name>